<keyword evidence="2" id="KW-0813">Transport</keyword>
<keyword evidence="5" id="KW-0406">Ion transport</keyword>
<keyword evidence="7" id="KW-0472">Membrane</keyword>
<geneLocation type="mitochondrion" evidence="8"/>
<dbReference type="GO" id="GO:0015078">
    <property type="term" value="F:proton transmembrane transporter activity"/>
    <property type="evidence" value="ECO:0007669"/>
    <property type="project" value="InterPro"/>
</dbReference>
<evidence type="ECO:0000256" key="6">
    <source>
        <dbReference type="ARBA" id="ARBA00023128"/>
    </source>
</evidence>
<dbReference type="EMBL" id="KX427236">
    <property type="protein sequence ID" value="AOX49081.1"/>
    <property type="molecule type" value="Genomic_DNA"/>
</dbReference>
<evidence type="ECO:0000256" key="3">
    <source>
        <dbReference type="ARBA" id="ARBA00022547"/>
    </source>
</evidence>
<evidence type="ECO:0000256" key="4">
    <source>
        <dbReference type="ARBA" id="ARBA00022781"/>
    </source>
</evidence>
<evidence type="ECO:0000256" key="7">
    <source>
        <dbReference type="ARBA" id="ARBA00023136"/>
    </source>
</evidence>
<dbReference type="GeneID" id="30218891"/>
<evidence type="ECO:0000313" key="8">
    <source>
        <dbReference type="EMBL" id="AOX49081.1"/>
    </source>
</evidence>
<comment type="subcellular location">
    <subcellularLocation>
        <location evidence="1">Mitochondrion membrane</location>
    </subcellularLocation>
</comment>
<organism evidence="8">
    <name type="scientific">Pterocladiella musciformis</name>
    <dbReference type="NCBI Taxonomy" id="2699131"/>
    <lineage>
        <taxon>Eukaryota</taxon>
        <taxon>Rhodophyta</taxon>
        <taxon>Florideophyceae</taxon>
        <taxon>Rhodymeniophycidae</taxon>
        <taxon>Gelidiales</taxon>
        <taxon>Pterocladiaceae</taxon>
        <taxon>Pterocladiella</taxon>
    </lineage>
</organism>
<reference evidence="8" key="2">
    <citation type="submission" date="2016-06" db="EMBL/GenBank/DDBJ databases">
        <authorList>
            <person name="Kjaerup R.B."/>
            <person name="Dalgaard T.S."/>
            <person name="Juul-Madsen H.R."/>
        </authorList>
    </citation>
    <scope>NUCLEOTIDE SEQUENCE</scope>
</reference>
<keyword evidence="6 8" id="KW-0496">Mitochondrion</keyword>
<evidence type="ECO:0000256" key="5">
    <source>
        <dbReference type="ARBA" id="ARBA00023065"/>
    </source>
</evidence>
<sequence length="180" mass="21284">MLNITIIILISLILISQNILLLNEETLVLVCFVTFIWLSYNKLSQNIKTDLTNQSNNIKSSIEKSFDQLIFSLNNELKNQKEFENLIHNFKKIKFHLISLNTITAAKFPEFSLNYYQNTYKKKLIFTQKLEKQTAKLLALLITRKLVKIVTLKKFYIQSFQYPTLKCTQKISLREYFNFV</sequence>
<keyword evidence="4" id="KW-0375">Hydrogen ion transport</keyword>
<keyword evidence="3" id="KW-0138">CF(0)</keyword>
<proteinExistence type="predicted"/>
<evidence type="ECO:0000256" key="2">
    <source>
        <dbReference type="ARBA" id="ARBA00022448"/>
    </source>
</evidence>
<dbReference type="GO" id="GO:0015986">
    <property type="term" value="P:proton motive force-driven ATP synthesis"/>
    <property type="evidence" value="ECO:0007669"/>
    <property type="project" value="InterPro"/>
</dbReference>
<accession>A0A1D8X7S3</accession>
<dbReference type="GO" id="GO:0045259">
    <property type="term" value="C:proton-transporting ATP synthase complex"/>
    <property type="evidence" value="ECO:0007669"/>
    <property type="project" value="UniProtKB-KW"/>
</dbReference>
<name>A0A1D8X7S3_9FLOR</name>
<dbReference type="Pfam" id="PF05405">
    <property type="entry name" value="Mt_ATP-synt_B"/>
    <property type="match status" value="1"/>
</dbReference>
<protein>
    <submittedName>
        <fullName evidence="8">ATP synthase B chain</fullName>
    </submittedName>
</protein>
<dbReference type="AlphaFoldDB" id="A0A1D8X7S3"/>
<evidence type="ECO:0000256" key="1">
    <source>
        <dbReference type="ARBA" id="ARBA00004325"/>
    </source>
</evidence>
<dbReference type="InterPro" id="IPR008688">
    <property type="entry name" value="ATP_synth_Bsub_B/MI25"/>
</dbReference>
<reference evidence="8" key="1">
    <citation type="journal article" date="2016" name="Sci. Rep.">
        <title>Mitogenomes from type specimens, a genotyping tool for morphologically simple species: ten genomes of agar-producing red algae.</title>
        <authorList>
            <person name="Boo G.H."/>
            <person name="Hughey J.R."/>
            <person name="Miller K.A."/>
            <person name="Boo S.M."/>
        </authorList>
    </citation>
    <scope>NUCLEOTIDE SEQUENCE</scope>
</reference>
<dbReference type="GO" id="GO:0031966">
    <property type="term" value="C:mitochondrial membrane"/>
    <property type="evidence" value="ECO:0007669"/>
    <property type="project" value="UniProtKB-SubCell"/>
</dbReference>
<dbReference type="RefSeq" id="YP_009317629.1">
    <property type="nucleotide sequence ID" value="NC_031843.1"/>
</dbReference>
<gene>
    <name evidence="8" type="primary">ymf39</name>
</gene>